<sequence>MPLILTLIYIFTLFTIVKILAIAWGCLGILSPAILTELLVGSFFMKFY</sequence>
<dbReference type="KEGG" id="nsh:GXM_04996"/>
<dbReference type="EMBL" id="CP045226">
    <property type="protein sequence ID" value="QFS47504.1"/>
    <property type="molecule type" value="Genomic_DNA"/>
</dbReference>
<reference evidence="2 3" key="1">
    <citation type="submission" date="2019-10" db="EMBL/GenBank/DDBJ databases">
        <title>Genomic and transcriptomic insights into the perfect genentic adaptation of a filamentous nitrogen-fixing cyanobacterium to rice fields.</title>
        <authorList>
            <person name="Chen Z."/>
        </authorList>
    </citation>
    <scope>NUCLEOTIDE SEQUENCE [LARGE SCALE GENOMIC DNA]</scope>
    <source>
        <strain evidence="2">CCNUC1</strain>
    </source>
</reference>
<keyword evidence="1" id="KW-0812">Transmembrane</keyword>
<organism evidence="2 3">
    <name type="scientific">Nostoc sphaeroides CCNUC1</name>
    <dbReference type="NCBI Taxonomy" id="2653204"/>
    <lineage>
        <taxon>Bacteria</taxon>
        <taxon>Bacillati</taxon>
        <taxon>Cyanobacteriota</taxon>
        <taxon>Cyanophyceae</taxon>
        <taxon>Nostocales</taxon>
        <taxon>Nostocaceae</taxon>
        <taxon>Nostoc</taxon>
    </lineage>
</organism>
<feature type="transmembrane region" description="Helical" evidence="1">
    <location>
        <begin position="7"/>
        <end position="35"/>
    </location>
</feature>
<name>A0A5P8W4D8_9NOSO</name>
<keyword evidence="1" id="KW-1133">Transmembrane helix</keyword>
<dbReference type="AlphaFoldDB" id="A0A5P8W4D8"/>
<keyword evidence="1" id="KW-0472">Membrane</keyword>
<evidence type="ECO:0000313" key="2">
    <source>
        <dbReference type="EMBL" id="QFS47504.1"/>
    </source>
</evidence>
<proteinExistence type="predicted"/>
<evidence type="ECO:0000313" key="3">
    <source>
        <dbReference type="Proteomes" id="UP000326678"/>
    </source>
</evidence>
<protein>
    <submittedName>
        <fullName evidence="2">Uncharacterized protein</fullName>
    </submittedName>
</protein>
<evidence type="ECO:0000256" key="1">
    <source>
        <dbReference type="SAM" id="Phobius"/>
    </source>
</evidence>
<keyword evidence="3" id="KW-1185">Reference proteome</keyword>
<dbReference type="Proteomes" id="UP000326678">
    <property type="component" value="Chromosome Gxm1"/>
</dbReference>
<accession>A0A5P8W4D8</accession>
<gene>
    <name evidence="2" type="ORF">GXM_04996</name>
</gene>